<accession>A0ABX7BJP4</accession>
<dbReference type="Proteomes" id="UP000595448">
    <property type="component" value="Chromosome"/>
</dbReference>
<dbReference type="EMBL" id="CP067977">
    <property type="protein sequence ID" value="QQQ17786.1"/>
    <property type="molecule type" value="Genomic_DNA"/>
</dbReference>
<reference evidence="1 2" key="1">
    <citation type="submission" date="2021-01" db="EMBL/GenBank/DDBJ databases">
        <title>Brevundimonas vitis sp. nov., an bacterium isolated from grape (Vitis vinifera).</title>
        <authorList>
            <person name="Jiang L."/>
            <person name="Lee J."/>
        </authorList>
    </citation>
    <scope>NUCLEOTIDE SEQUENCE [LARGE SCALE GENOMIC DNA]</scope>
    <source>
        <strain evidence="1 2">GRTSA-9</strain>
    </source>
</reference>
<gene>
    <name evidence="1" type="ORF">JIP62_10620</name>
</gene>
<dbReference type="RefSeq" id="WP_201102162.1">
    <property type="nucleotide sequence ID" value="NZ_CP067977.1"/>
</dbReference>
<sequence>MKARPSPIRIGIPEGKIAWPVLVTASGVHVLGSGEVPRVKIHFGRLGRFVPRSALPPFSGTDAWFLMHISDGRFYVGDQTTQPDK</sequence>
<organism evidence="1 2">
    <name type="scientific">Brevundimonas vitisensis</name>
    <dbReference type="NCBI Taxonomy" id="2800818"/>
    <lineage>
        <taxon>Bacteria</taxon>
        <taxon>Pseudomonadati</taxon>
        <taxon>Pseudomonadota</taxon>
        <taxon>Alphaproteobacteria</taxon>
        <taxon>Caulobacterales</taxon>
        <taxon>Caulobacteraceae</taxon>
        <taxon>Brevundimonas</taxon>
    </lineage>
</organism>
<evidence type="ECO:0000313" key="1">
    <source>
        <dbReference type="EMBL" id="QQQ17786.1"/>
    </source>
</evidence>
<name>A0ABX7BJP4_9CAUL</name>
<protein>
    <submittedName>
        <fullName evidence="1">Uncharacterized protein</fullName>
    </submittedName>
</protein>
<proteinExistence type="predicted"/>
<keyword evidence="2" id="KW-1185">Reference proteome</keyword>
<evidence type="ECO:0000313" key="2">
    <source>
        <dbReference type="Proteomes" id="UP000595448"/>
    </source>
</evidence>